<feature type="domain" description="DDH" evidence="1">
    <location>
        <begin position="21"/>
        <end position="163"/>
    </location>
</feature>
<evidence type="ECO:0000313" key="4">
    <source>
        <dbReference type="Proteomes" id="UP000070442"/>
    </source>
</evidence>
<keyword evidence="4" id="KW-1185">Reference proteome</keyword>
<evidence type="ECO:0000313" key="3">
    <source>
        <dbReference type="EMBL" id="KXB65079.1"/>
    </source>
</evidence>
<dbReference type="RefSeq" id="WP_068369312.1">
    <property type="nucleotide sequence ID" value="NZ_KQ960182.1"/>
</dbReference>
<reference evidence="4" key="1">
    <citation type="submission" date="2016-01" db="EMBL/GenBank/DDBJ databases">
        <authorList>
            <person name="Mitreva M."/>
            <person name="Pepin K.H."/>
            <person name="Mihindukulasuriya K.A."/>
            <person name="Fulton R."/>
            <person name="Fronick C."/>
            <person name="O'Laughlin M."/>
            <person name="Miner T."/>
            <person name="Herter B."/>
            <person name="Rosa B.A."/>
            <person name="Cordes M."/>
            <person name="Tomlinson C."/>
            <person name="Wollam A."/>
            <person name="Palsikar V.B."/>
            <person name="Mardis E.R."/>
            <person name="Wilson R.K."/>
        </authorList>
    </citation>
    <scope>NUCLEOTIDE SEQUENCE [LARGE SCALE GENOMIC DNA]</scope>
    <source>
        <strain evidence="4">DNF00729</strain>
    </source>
</reference>
<dbReference type="STRING" id="755172.HMPREF1863_01587"/>
<dbReference type="InterPro" id="IPR038763">
    <property type="entry name" value="DHH_sf"/>
</dbReference>
<dbReference type="Pfam" id="PF02272">
    <property type="entry name" value="DHHA1"/>
    <property type="match status" value="1"/>
</dbReference>
<dbReference type="Gene3D" id="3.90.1640.10">
    <property type="entry name" value="inorganic pyrophosphatase (n-terminal core)"/>
    <property type="match status" value="1"/>
</dbReference>
<evidence type="ECO:0000259" key="2">
    <source>
        <dbReference type="Pfam" id="PF02272"/>
    </source>
</evidence>
<comment type="caution">
    <text evidence="3">The sequence shown here is derived from an EMBL/GenBank/DDBJ whole genome shotgun (WGS) entry which is preliminary data.</text>
</comment>
<dbReference type="OrthoDB" id="9803668at2"/>
<protein>
    <submittedName>
        <fullName evidence="3">DHHA1 domain protein</fullName>
    </submittedName>
</protein>
<dbReference type="Proteomes" id="UP000070442">
    <property type="component" value="Unassembled WGS sequence"/>
</dbReference>
<gene>
    <name evidence="3" type="ORF">HMPREF1863_01587</name>
</gene>
<evidence type="ECO:0000259" key="1">
    <source>
        <dbReference type="Pfam" id="PF01368"/>
    </source>
</evidence>
<dbReference type="Pfam" id="PF01368">
    <property type="entry name" value="DHH"/>
    <property type="match status" value="1"/>
</dbReference>
<organism evidence="3 4">
    <name type="scientific">Aedoeadaptatus coxii</name>
    <dbReference type="NCBI Taxonomy" id="755172"/>
    <lineage>
        <taxon>Bacteria</taxon>
        <taxon>Bacillati</taxon>
        <taxon>Bacillota</taxon>
        <taxon>Tissierellia</taxon>
        <taxon>Tissierellales</taxon>
        <taxon>Peptoniphilaceae</taxon>
        <taxon>Aedoeadaptatus</taxon>
    </lineage>
</organism>
<dbReference type="GO" id="GO:0003676">
    <property type="term" value="F:nucleic acid binding"/>
    <property type="evidence" value="ECO:0007669"/>
    <property type="project" value="InterPro"/>
</dbReference>
<proteinExistence type="predicted"/>
<dbReference type="PANTHER" id="PTHR47618:SF1">
    <property type="entry name" value="BIFUNCTIONAL OLIGORIBONUCLEASE AND PAP PHOSPHATASE NRNA"/>
    <property type="match status" value="1"/>
</dbReference>
<dbReference type="PATRIC" id="fig|755172.3.peg.1547"/>
<dbReference type="SUPFAM" id="SSF64182">
    <property type="entry name" value="DHH phosphoesterases"/>
    <property type="match status" value="1"/>
</dbReference>
<dbReference type="Gene3D" id="3.10.310.30">
    <property type="match status" value="1"/>
</dbReference>
<name>A0A134ABI8_9FIRM</name>
<sequence>MSDLQKFSLSLSKKIEDAKDIAIISHVSPDGDNLGSLEGMYGYLESTGKDFTYIGNDSVPADFAFLPSTKHRIDIDTLQGKVFDLVITLDSSDIHRFGKAGEAIVQSAKCTANIDHHLSNTLYGDLNYVVPTATSTGEVLFTVLESLDAPFTVNMATGLYTAISTDTGSFQYDSVNGNTHRIIAKLYDYGCDHNIVVQSVYQSRSREKLALMTRVLSRIEFLADGKVAMAACTLEDLKKSGAPSEDTEGIVEQIRNIEGVEMAIFLKEKEDEVKLSFRSKSYLNCTEFAGAFGGGGHIRASGASASMTLSEVEEKIKKLLEEKMELIRS</sequence>
<dbReference type="AlphaFoldDB" id="A0A134ABI8"/>
<dbReference type="PANTHER" id="PTHR47618">
    <property type="entry name" value="BIFUNCTIONAL OLIGORIBONUCLEASE AND PAP PHOSPHATASE NRNA"/>
    <property type="match status" value="1"/>
</dbReference>
<feature type="domain" description="DHHA1" evidence="2">
    <location>
        <begin position="231"/>
        <end position="323"/>
    </location>
</feature>
<dbReference type="InterPro" id="IPR051319">
    <property type="entry name" value="Oligoribo/pAp-PDE_c-di-AMP_PDE"/>
</dbReference>
<dbReference type="InterPro" id="IPR001667">
    <property type="entry name" value="DDH_dom"/>
</dbReference>
<accession>A0A134ABI8</accession>
<dbReference type="InterPro" id="IPR003156">
    <property type="entry name" value="DHHA1_dom"/>
</dbReference>
<dbReference type="EMBL" id="LSDG01000045">
    <property type="protein sequence ID" value="KXB65079.1"/>
    <property type="molecule type" value="Genomic_DNA"/>
</dbReference>